<evidence type="ECO:0000256" key="1">
    <source>
        <dbReference type="SAM" id="MobiDB-lite"/>
    </source>
</evidence>
<dbReference type="PANTHER" id="PTHR35134">
    <property type="entry name" value="NUCLEOTIDASE YQFW-RELATED"/>
    <property type="match status" value="1"/>
</dbReference>
<name>A0ABZ1CX76_9TREE</name>
<evidence type="ECO:0008006" key="4">
    <source>
        <dbReference type="Google" id="ProtNLM"/>
    </source>
</evidence>
<keyword evidence="3" id="KW-1185">Reference proteome</keyword>
<feature type="compositionally biased region" description="Polar residues" evidence="1">
    <location>
        <begin position="1"/>
        <end position="29"/>
    </location>
</feature>
<dbReference type="InterPro" id="IPR036412">
    <property type="entry name" value="HAD-like_sf"/>
</dbReference>
<dbReference type="RefSeq" id="XP_062791088.1">
    <property type="nucleotide sequence ID" value="XM_062935037.1"/>
</dbReference>
<protein>
    <recommendedName>
        <fullName evidence="4">Swiss Army Knife RNA repair protein HAD domain-containing protein</fullName>
    </recommendedName>
</protein>
<proteinExistence type="predicted"/>
<accession>A0ABZ1CX76</accession>
<organism evidence="2 3">
    <name type="scientific">Kwoniella shivajii</name>
    <dbReference type="NCBI Taxonomy" id="564305"/>
    <lineage>
        <taxon>Eukaryota</taxon>
        <taxon>Fungi</taxon>
        <taxon>Dikarya</taxon>
        <taxon>Basidiomycota</taxon>
        <taxon>Agaricomycotina</taxon>
        <taxon>Tremellomycetes</taxon>
        <taxon>Tremellales</taxon>
        <taxon>Cryptococcaceae</taxon>
        <taxon>Kwoniella</taxon>
    </lineage>
</organism>
<feature type="compositionally biased region" description="Polar residues" evidence="1">
    <location>
        <begin position="39"/>
        <end position="63"/>
    </location>
</feature>
<dbReference type="PANTHER" id="PTHR35134:SF2">
    <property type="entry name" value="NUCLEOTIDASE YQFW-RELATED"/>
    <property type="match status" value="1"/>
</dbReference>
<dbReference type="Gene3D" id="3.40.50.1000">
    <property type="entry name" value="HAD superfamily/HAD-like"/>
    <property type="match status" value="1"/>
</dbReference>
<feature type="region of interest" description="Disordered" evidence="1">
    <location>
        <begin position="1"/>
        <end position="106"/>
    </location>
</feature>
<reference evidence="2 3" key="1">
    <citation type="submission" date="2024-01" db="EMBL/GenBank/DDBJ databases">
        <title>Comparative genomics of Cryptococcus and Kwoniella reveals pathogenesis evolution and contrasting modes of karyotype evolution via chromosome fusion or intercentromeric recombination.</title>
        <authorList>
            <person name="Coelho M.A."/>
            <person name="David-Palma M."/>
            <person name="Shea T."/>
            <person name="Bowers K."/>
            <person name="McGinley-Smith S."/>
            <person name="Mohammad A.W."/>
            <person name="Gnirke A."/>
            <person name="Yurkov A.M."/>
            <person name="Nowrousian M."/>
            <person name="Sun S."/>
            <person name="Cuomo C.A."/>
            <person name="Heitman J."/>
        </authorList>
    </citation>
    <scope>NUCLEOTIDE SEQUENCE [LARGE SCALE GENOMIC DNA]</scope>
    <source>
        <strain evidence="2">CBS 11374</strain>
    </source>
</reference>
<gene>
    <name evidence="2" type="ORF">IL334_003303</name>
</gene>
<sequence length="436" mass="48273">MREQPATTLNPISIPNETTHSTSRGTTPLTGVGVVNGNRKMSTPSYDDSTSNTSKEGVTSSRGNPEHRGRSRGKLADTPFSPSGSAFSPAATSTGNGNDTPLITSTSADPSIIAVHGSVMTNFPMPRGKHEGLTDWDKEMPQTWEKEKEVCKEKPVYKNDRLIAIDFDDVCSQNMATLIREHNAKFGTDLTVDDLQTYVFWQNRGWGTPAEVARKVQTLNNLLPLTSPIPGFADALRTLHGLGHPIHIVTSRPESDRQGMIDWLIQEGITIGDKPEDVIVQAHFTGTYGEVNRPIEDKGDDDDFENELNERLKALWRDGVGKGKGGLGKLKILRELSASLFIDDHHGNLEPIINASPPIPCLLFGEYGWNKSRSGLTSPVELMDYNQRMLAGLPLPFEEIQLGREQGVFRVRNWDETIEWVKEWDREAVEVVSCDT</sequence>
<dbReference type="GeneID" id="87955434"/>
<feature type="compositionally biased region" description="Low complexity" evidence="1">
    <location>
        <begin position="78"/>
        <end position="95"/>
    </location>
</feature>
<evidence type="ECO:0000313" key="2">
    <source>
        <dbReference type="EMBL" id="WRT66348.1"/>
    </source>
</evidence>
<dbReference type="InterPro" id="IPR052419">
    <property type="entry name" value="5_3-deoxyribonucleotidase-like"/>
</dbReference>
<dbReference type="EMBL" id="CP141884">
    <property type="protein sequence ID" value="WRT66348.1"/>
    <property type="molecule type" value="Genomic_DNA"/>
</dbReference>
<feature type="compositionally biased region" description="Polar residues" evidence="1">
    <location>
        <begin position="96"/>
        <end position="106"/>
    </location>
</feature>
<dbReference type="InterPro" id="IPR023214">
    <property type="entry name" value="HAD_sf"/>
</dbReference>
<dbReference type="Proteomes" id="UP001329825">
    <property type="component" value="Chromosome 4"/>
</dbReference>
<dbReference type="SUPFAM" id="SSF56784">
    <property type="entry name" value="HAD-like"/>
    <property type="match status" value="1"/>
</dbReference>
<evidence type="ECO:0000313" key="3">
    <source>
        <dbReference type="Proteomes" id="UP001329825"/>
    </source>
</evidence>